<evidence type="ECO:0000256" key="2">
    <source>
        <dbReference type="ARBA" id="ARBA00005811"/>
    </source>
</evidence>
<dbReference type="RefSeq" id="WP_409929435.1">
    <property type="nucleotide sequence ID" value="NZ_CAKMUD010000003.1"/>
</dbReference>
<evidence type="ECO:0000256" key="6">
    <source>
        <dbReference type="ARBA" id="ARBA00023136"/>
    </source>
</evidence>
<evidence type="ECO:0000313" key="10">
    <source>
        <dbReference type="Proteomes" id="UP001295462"/>
    </source>
</evidence>
<keyword evidence="7" id="KW-0653">Protein transport</keyword>
<proteinExistence type="inferred from homology"/>
<evidence type="ECO:0000256" key="8">
    <source>
        <dbReference type="SAM" id="Phobius"/>
    </source>
</evidence>
<keyword evidence="6 8" id="KW-0472">Membrane</keyword>
<evidence type="ECO:0000313" key="9">
    <source>
        <dbReference type="EMBL" id="CAH1569796.1"/>
    </source>
</evidence>
<dbReference type="Pfam" id="PF02472">
    <property type="entry name" value="ExbD"/>
    <property type="match status" value="1"/>
</dbReference>
<dbReference type="GO" id="GO:0015031">
    <property type="term" value="P:protein transport"/>
    <property type="evidence" value="ECO:0007669"/>
    <property type="project" value="UniProtKB-KW"/>
</dbReference>
<accession>A0AAU9QF44</accession>
<keyword evidence="7" id="KW-0813">Transport</keyword>
<keyword evidence="3" id="KW-1003">Cell membrane</keyword>
<feature type="transmembrane region" description="Helical" evidence="8">
    <location>
        <begin position="18"/>
        <end position="38"/>
    </location>
</feature>
<evidence type="ECO:0000256" key="1">
    <source>
        <dbReference type="ARBA" id="ARBA00004162"/>
    </source>
</evidence>
<evidence type="ECO:0008006" key="11">
    <source>
        <dbReference type="Google" id="ProtNLM"/>
    </source>
</evidence>
<evidence type="ECO:0000256" key="3">
    <source>
        <dbReference type="ARBA" id="ARBA00022475"/>
    </source>
</evidence>
<dbReference type="InterPro" id="IPR003400">
    <property type="entry name" value="ExbD"/>
</dbReference>
<sequence length="152" mass="16914">MNVPFQQLMMNRQKKSAAVLNLVSLMDIFTVLVFFLLFNVHDEQGVVMGQHVSNLPLSTQAVLLDEESNIQVLELASGSVAYFSEQEIPVDNGLDAVTEAMTQYCQKASETLPCQRLAIEAPPEVPYSFVNQFIELGRSVGFKNVYLVVAQK</sequence>
<keyword evidence="4 7" id="KW-0812">Transmembrane</keyword>
<reference evidence="9" key="1">
    <citation type="submission" date="2022-01" db="EMBL/GenBank/DDBJ databases">
        <authorList>
            <person name="Lagorce A."/>
        </authorList>
    </citation>
    <scope>NUCLEOTIDE SEQUENCE</scope>
    <source>
        <strain evidence="9">Th15_F1_A12</strain>
    </source>
</reference>
<protein>
    <recommendedName>
        <fullName evidence="11">Biopolymer transporter ExbD</fullName>
    </recommendedName>
</protein>
<dbReference type="Proteomes" id="UP001295462">
    <property type="component" value="Unassembled WGS sequence"/>
</dbReference>
<keyword evidence="5 8" id="KW-1133">Transmembrane helix</keyword>
<name>A0AAU9QF44_9VIBR</name>
<comment type="similarity">
    <text evidence="2 7">Belongs to the ExbD/TolR family.</text>
</comment>
<evidence type="ECO:0000256" key="7">
    <source>
        <dbReference type="RuleBase" id="RU003879"/>
    </source>
</evidence>
<dbReference type="EMBL" id="CAKMUD010000003">
    <property type="protein sequence ID" value="CAH1569796.1"/>
    <property type="molecule type" value="Genomic_DNA"/>
</dbReference>
<dbReference type="GO" id="GO:0022857">
    <property type="term" value="F:transmembrane transporter activity"/>
    <property type="evidence" value="ECO:0007669"/>
    <property type="project" value="InterPro"/>
</dbReference>
<comment type="caution">
    <text evidence="9">The sequence shown here is derived from an EMBL/GenBank/DDBJ whole genome shotgun (WGS) entry which is preliminary data.</text>
</comment>
<organism evidence="9 10">
    <name type="scientific">Vibrio jasicida</name>
    <dbReference type="NCBI Taxonomy" id="766224"/>
    <lineage>
        <taxon>Bacteria</taxon>
        <taxon>Pseudomonadati</taxon>
        <taxon>Pseudomonadota</taxon>
        <taxon>Gammaproteobacteria</taxon>
        <taxon>Vibrionales</taxon>
        <taxon>Vibrionaceae</taxon>
        <taxon>Vibrio</taxon>
    </lineage>
</organism>
<dbReference type="GO" id="GO:0005886">
    <property type="term" value="C:plasma membrane"/>
    <property type="evidence" value="ECO:0007669"/>
    <property type="project" value="UniProtKB-SubCell"/>
</dbReference>
<gene>
    <name evidence="9" type="ORF">THF1A12_1000003</name>
</gene>
<dbReference type="AlphaFoldDB" id="A0AAU9QF44"/>
<comment type="subcellular location">
    <subcellularLocation>
        <location evidence="1">Cell membrane</location>
        <topology evidence="1">Single-pass membrane protein</topology>
    </subcellularLocation>
    <subcellularLocation>
        <location evidence="7">Cell membrane</location>
        <topology evidence="7">Single-pass type II membrane protein</topology>
    </subcellularLocation>
</comment>
<evidence type="ECO:0000256" key="4">
    <source>
        <dbReference type="ARBA" id="ARBA00022692"/>
    </source>
</evidence>
<evidence type="ECO:0000256" key="5">
    <source>
        <dbReference type="ARBA" id="ARBA00022989"/>
    </source>
</evidence>